<dbReference type="Pfam" id="PF00578">
    <property type="entry name" value="AhpC-TSA"/>
    <property type="match status" value="1"/>
</dbReference>
<dbReference type="InterPro" id="IPR000866">
    <property type="entry name" value="AhpC/TSA"/>
</dbReference>
<dbReference type="InterPro" id="IPR050553">
    <property type="entry name" value="Thioredoxin_ResA/DsbE_sf"/>
</dbReference>
<organism evidence="3 4">
    <name type="scientific">Thiomicrorhabdus heinhorstiae</name>
    <dbReference type="NCBI Taxonomy" id="2748010"/>
    <lineage>
        <taxon>Bacteria</taxon>
        <taxon>Pseudomonadati</taxon>
        <taxon>Pseudomonadota</taxon>
        <taxon>Gammaproteobacteria</taxon>
        <taxon>Thiotrichales</taxon>
        <taxon>Piscirickettsiaceae</taxon>
        <taxon>Thiomicrorhabdus</taxon>
    </lineage>
</organism>
<protein>
    <submittedName>
        <fullName evidence="3">TlpA family protein disulfide reductase</fullName>
    </submittedName>
</protein>
<reference evidence="3 4" key="1">
    <citation type="submission" date="2020-11" db="EMBL/GenBank/DDBJ databases">
        <title>Sulfur oxidizing isolate from Hospital Hole Sinkhole.</title>
        <authorList>
            <person name="Scott K.M."/>
        </authorList>
    </citation>
    <scope>NUCLEOTIDE SEQUENCE [LARGE SCALE GENOMIC DNA]</scope>
    <source>
        <strain evidence="3 4">HH1</strain>
    </source>
</reference>
<accession>A0ABS0BYG9</accession>
<sequence>MMRIQSRLSNFMRIVLLGWLLLSIQSVQAGDWKTESLQVTDAEIPLQILPASTATRARMVWLPSEYGILSQERVLAEHLSEMGVESWMADFYEALFAAPTPSSLEQIPATWIKTLIDKSLEDGVPVWILAPNRAAKLALDGLVLRSQEGVTSTPGVILLNPNLYVQTPQPGEAAVYWSQVDAANLSVTVLQSELSPWRWRLTELAQHFANGGSDVFLQMLPKVRDRFYFRPDAMPIEQRAASHLAQTITRAMYLQLPYLSKARPLLNSAALEAKTEVQADKKSLDLQPYKGRQSLALSLFDLEGNQHDLKALQGKVVLVNFWASWCPPCVHEMPSMADLKRRYRDADFEILAVNLGEEAEAIDQFRAQHPVNFPILLDQDGIAVKEWRIFAYPSSYVVDKNGRIRYALFGATDWMQQDTLQKIGALLDEKR</sequence>
<dbReference type="CDD" id="cd02966">
    <property type="entry name" value="TlpA_like_family"/>
    <property type="match status" value="1"/>
</dbReference>
<dbReference type="RefSeq" id="WP_185978988.1">
    <property type="nucleotide sequence ID" value="NZ_JACBGI020000029.1"/>
</dbReference>
<dbReference type="PANTHER" id="PTHR42852:SF17">
    <property type="entry name" value="THIOREDOXIN-LIKE PROTEIN HI_1115"/>
    <property type="match status" value="1"/>
</dbReference>
<evidence type="ECO:0000313" key="4">
    <source>
        <dbReference type="Proteomes" id="UP001193680"/>
    </source>
</evidence>
<evidence type="ECO:0000313" key="3">
    <source>
        <dbReference type="EMBL" id="MBF6058843.1"/>
    </source>
</evidence>
<dbReference type="Gene3D" id="3.40.30.10">
    <property type="entry name" value="Glutaredoxin"/>
    <property type="match status" value="1"/>
</dbReference>
<keyword evidence="4" id="KW-1185">Reference proteome</keyword>
<gene>
    <name evidence="3" type="ORF">H8792_010865</name>
</gene>
<dbReference type="InterPro" id="IPR013766">
    <property type="entry name" value="Thioredoxin_domain"/>
</dbReference>
<dbReference type="EMBL" id="JACBGI020000029">
    <property type="protein sequence ID" value="MBF6058843.1"/>
    <property type="molecule type" value="Genomic_DNA"/>
</dbReference>
<feature type="domain" description="Thioredoxin" evidence="2">
    <location>
        <begin position="288"/>
        <end position="428"/>
    </location>
</feature>
<dbReference type="PROSITE" id="PS51352">
    <property type="entry name" value="THIOREDOXIN_2"/>
    <property type="match status" value="1"/>
</dbReference>
<evidence type="ECO:0000259" key="2">
    <source>
        <dbReference type="PROSITE" id="PS51352"/>
    </source>
</evidence>
<dbReference type="Proteomes" id="UP001193680">
    <property type="component" value="Unassembled WGS sequence"/>
</dbReference>
<keyword evidence="1" id="KW-0676">Redox-active center</keyword>
<comment type="caution">
    <text evidence="3">The sequence shown here is derived from an EMBL/GenBank/DDBJ whole genome shotgun (WGS) entry which is preliminary data.</text>
</comment>
<dbReference type="InterPro" id="IPR017937">
    <property type="entry name" value="Thioredoxin_CS"/>
</dbReference>
<dbReference type="PROSITE" id="PS00194">
    <property type="entry name" value="THIOREDOXIN_1"/>
    <property type="match status" value="1"/>
</dbReference>
<proteinExistence type="predicted"/>
<name>A0ABS0BYG9_9GAMM</name>
<dbReference type="PANTHER" id="PTHR42852">
    <property type="entry name" value="THIOL:DISULFIDE INTERCHANGE PROTEIN DSBE"/>
    <property type="match status" value="1"/>
</dbReference>
<dbReference type="InterPro" id="IPR036249">
    <property type="entry name" value="Thioredoxin-like_sf"/>
</dbReference>
<evidence type="ECO:0000256" key="1">
    <source>
        <dbReference type="ARBA" id="ARBA00023284"/>
    </source>
</evidence>
<dbReference type="SUPFAM" id="SSF52833">
    <property type="entry name" value="Thioredoxin-like"/>
    <property type="match status" value="1"/>
</dbReference>